<dbReference type="PANTHER" id="PTHR33308">
    <property type="entry name" value="PEPTIDOGLYCAN HYDROLASE FLGJ"/>
    <property type="match status" value="1"/>
</dbReference>
<dbReference type="GO" id="GO:0004040">
    <property type="term" value="F:amidase activity"/>
    <property type="evidence" value="ECO:0007669"/>
    <property type="project" value="InterPro"/>
</dbReference>
<dbReference type="Proteomes" id="UP000003645">
    <property type="component" value="Chromosome"/>
</dbReference>
<sequence>MKIKSKKWAGIVIGIAALCFALAIGLGIYLHSTSQSTKPQRETHSSKITVNQFIKTIAPIAQKEQKKYHIPASIIIAQAGTESNWGRSKLAYKYNNLFGIKATSKKNRVRMYTKENMNGKTVEVKQYFAVYNSWEASLKAHAELLAHGTKAKPNVFKDVLKAKNYQEAAWALQKDGYATDPNYASELIYAIKKFKLYKYDE</sequence>
<evidence type="ECO:0000259" key="4">
    <source>
        <dbReference type="SMART" id="SM00047"/>
    </source>
</evidence>
<protein>
    <submittedName>
        <fullName evidence="5">Mannosyl-glycoprotein endo-beta-N-acetylglucosamidase</fullName>
    </submittedName>
</protein>
<reference evidence="5 6" key="1">
    <citation type="journal article" date="2012" name="J. Bacteriol.">
        <title>Genome sequence of Lactobacillus mucosae LM1, isolated from piglet feces.</title>
        <authorList>
            <person name="Lee J.H."/>
            <person name="Valeriano V.D."/>
            <person name="Shin Y.R."/>
            <person name="Chae J.P."/>
            <person name="Kim G.B."/>
            <person name="Ham J.S."/>
            <person name="Chun J."/>
            <person name="Kang D.K."/>
        </authorList>
    </citation>
    <scope>NUCLEOTIDE SEQUENCE [LARGE SCALE GENOMIC DNA]</scope>
    <source>
        <strain evidence="5 6">LM1</strain>
    </source>
</reference>
<keyword evidence="6" id="KW-1185">Reference proteome</keyword>
<dbReference type="Gene3D" id="1.10.530.10">
    <property type="match status" value="1"/>
</dbReference>
<dbReference type="AlphaFoldDB" id="A0A0D4CJR2"/>
<keyword evidence="3" id="KW-1133">Transmembrane helix</keyword>
<keyword evidence="3" id="KW-0472">Membrane</keyword>
<dbReference type="InterPro" id="IPR023346">
    <property type="entry name" value="Lysozyme-like_dom_sf"/>
</dbReference>
<keyword evidence="3" id="KW-0812">Transmembrane</keyword>
<accession>A0A0D4CJR2</accession>
<dbReference type="OrthoDB" id="977752at2"/>
<dbReference type="SUPFAM" id="SSF53955">
    <property type="entry name" value="Lysozyme-like"/>
    <property type="match status" value="1"/>
</dbReference>
<evidence type="ECO:0000256" key="3">
    <source>
        <dbReference type="SAM" id="Phobius"/>
    </source>
</evidence>
<comment type="similarity">
    <text evidence="1">Belongs to the glycosyl hydrolase 73 family.</text>
</comment>
<evidence type="ECO:0000313" key="6">
    <source>
        <dbReference type="Proteomes" id="UP000003645"/>
    </source>
</evidence>
<evidence type="ECO:0000256" key="2">
    <source>
        <dbReference type="ARBA" id="ARBA00022801"/>
    </source>
</evidence>
<feature type="domain" description="Mannosyl-glycoprotein endo-beta-N-acetylglucosamidase-like" evidence="4">
    <location>
        <begin position="42"/>
        <end position="200"/>
    </location>
</feature>
<dbReference type="EMBL" id="CP011013">
    <property type="protein sequence ID" value="AJT50402.1"/>
    <property type="molecule type" value="Genomic_DNA"/>
</dbReference>
<name>A0A0D4CJR2_LIMMU</name>
<evidence type="ECO:0000313" key="5">
    <source>
        <dbReference type="EMBL" id="AJT50402.1"/>
    </source>
</evidence>
<organism evidence="5 6">
    <name type="scientific">Limosilactobacillus mucosae LM1</name>
    <dbReference type="NCBI Taxonomy" id="1130798"/>
    <lineage>
        <taxon>Bacteria</taxon>
        <taxon>Bacillati</taxon>
        <taxon>Bacillota</taxon>
        <taxon>Bacilli</taxon>
        <taxon>Lactobacillales</taxon>
        <taxon>Lactobacillaceae</taxon>
        <taxon>Limosilactobacillus</taxon>
    </lineage>
</organism>
<dbReference type="PANTHER" id="PTHR33308:SF9">
    <property type="entry name" value="PEPTIDOGLYCAN HYDROLASE FLGJ"/>
    <property type="match status" value="1"/>
</dbReference>
<dbReference type="Gene3D" id="4.10.80.30">
    <property type="entry name" value="DNA polymerase, domain 6"/>
    <property type="match status" value="1"/>
</dbReference>
<dbReference type="KEGG" id="lmu:LBLM1_04635"/>
<keyword evidence="2" id="KW-0378">Hydrolase</keyword>
<dbReference type="SMART" id="SM00047">
    <property type="entry name" value="LYZ2"/>
    <property type="match status" value="1"/>
</dbReference>
<dbReference type="RefSeq" id="WP_006500947.1">
    <property type="nucleotide sequence ID" value="NZ_CP011013.1"/>
</dbReference>
<dbReference type="Pfam" id="PF01832">
    <property type="entry name" value="Glucosaminidase"/>
    <property type="match status" value="1"/>
</dbReference>
<evidence type="ECO:0000256" key="1">
    <source>
        <dbReference type="ARBA" id="ARBA00010266"/>
    </source>
</evidence>
<gene>
    <name evidence="5" type="ORF">LBLM1_04635</name>
</gene>
<dbReference type="InterPro" id="IPR051056">
    <property type="entry name" value="Glycosyl_Hydrolase_73"/>
</dbReference>
<dbReference type="InterPro" id="IPR002901">
    <property type="entry name" value="MGlyc_endo_b_GlcNAc-like_dom"/>
</dbReference>
<dbReference type="HOGENOM" id="CLU_013771_0_0_9"/>
<proteinExistence type="inferred from homology"/>
<dbReference type="PRINTS" id="PR01002">
    <property type="entry name" value="FLGFLGJ"/>
</dbReference>
<feature type="transmembrane region" description="Helical" evidence="3">
    <location>
        <begin position="7"/>
        <end position="30"/>
    </location>
</feature>